<protein>
    <recommendedName>
        <fullName evidence="2">Bacterial regulatory proteins, tetR family</fullName>
    </recommendedName>
</protein>
<name>A0A4U9VAG7_SERFO</name>
<evidence type="ECO:0008006" key="2">
    <source>
        <dbReference type="Google" id="ProtNLM"/>
    </source>
</evidence>
<dbReference type="Gene3D" id="1.10.10.60">
    <property type="entry name" value="Homeodomain-like"/>
    <property type="match status" value="1"/>
</dbReference>
<reference evidence="1" key="1">
    <citation type="submission" date="2019-05" db="EMBL/GenBank/DDBJ databases">
        <authorList>
            <consortium name="Pathogen Informatics"/>
        </authorList>
    </citation>
    <scope>NUCLEOTIDE SEQUENCE [LARGE SCALE GENOMIC DNA]</scope>
    <source>
        <strain evidence="1">NCTC12965</strain>
    </source>
</reference>
<dbReference type="SUPFAM" id="SSF46689">
    <property type="entry name" value="Homeodomain-like"/>
    <property type="match status" value="1"/>
</dbReference>
<dbReference type="InterPro" id="IPR009057">
    <property type="entry name" value="Homeodomain-like_sf"/>
</dbReference>
<evidence type="ECO:0000313" key="1">
    <source>
        <dbReference type="EMBL" id="VTR43003.1"/>
    </source>
</evidence>
<dbReference type="AlphaFoldDB" id="A0A4U9VAG7"/>
<sequence length="56" mass="6580">MRKDLPERPARGRPKKLDRDDVLEKAMGLFWRFGYEPTSMSQLIEETGTKPLFAIR</sequence>
<accession>A0A4U9VAG7</accession>
<organism evidence="1">
    <name type="scientific">Serratia fonticola</name>
    <dbReference type="NCBI Taxonomy" id="47917"/>
    <lineage>
        <taxon>Bacteria</taxon>
        <taxon>Pseudomonadati</taxon>
        <taxon>Pseudomonadota</taxon>
        <taxon>Gammaproteobacteria</taxon>
        <taxon>Enterobacterales</taxon>
        <taxon>Yersiniaceae</taxon>
        <taxon>Serratia</taxon>
    </lineage>
</organism>
<gene>
    <name evidence="1" type="ORF">NCTC12965_04890</name>
</gene>
<proteinExistence type="predicted"/>
<dbReference type="EMBL" id="CABEEZ010000107">
    <property type="protein sequence ID" value="VTR43003.1"/>
    <property type="molecule type" value="Genomic_DNA"/>
</dbReference>